<evidence type="ECO:0000313" key="2">
    <source>
        <dbReference type="Proteomes" id="UP000261600"/>
    </source>
</evidence>
<name>A0A3Q3KCQ1_MONAL</name>
<evidence type="ECO:0000313" key="1">
    <source>
        <dbReference type="Ensembl" id="ENSMALP00000031989.1"/>
    </source>
</evidence>
<organism evidence="1 2">
    <name type="scientific">Monopterus albus</name>
    <name type="common">Swamp eel</name>
    <dbReference type="NCBI Taxonomy" id="43700"/>
    <lineage>
        <taxon>Eukaryota</taxon>
        <taxon>Metazoa</taxon>
        <taxon>Chordata</taxon>
        <taxon>Craniata</taxon>
        <taxon>Vertebrata</taxon>
        <taxon>Euteleostomi</taxon>
        <taxon>Actinopterygii</taxon>
        <taxon>Neopterygii</taxon>
        <taxon>Teleostei</taxon>
        <taxon>Neoteleostei</taxon>
        <taxon>Acanthomorphata</taxon>
        <taxon>Anabantaria</taxon>
        <taxon>Synbranchiformes</taxon>
        <taxon>Synbranchidae</taxon>
        <taxon>Monopterus</taxon>
    </lineage>
</organism>
<dbReference type="Ensembl" id="ENSMALT00000032542.1">
    <property type="protein sequence ID" value="ENSMALP00000031989.1"/>
    <property type="gene ID" value="ENSMALG00000022055.1"/>
</dbReference>
<accession>A0A3Q3KCQ1</accession>
<dbReference type="STRING" id="43700.ENSMALP00000031989"/>
<keyword evidence="2" id="KW-1185">Reference proteome</keyword>
<dbReference type="Gene3D" id="2.60.40.150">
    <property type="entry name" value="C2 domain"/>
    <property type="match status" value="1"/>
</dbReference>
<dbReference type="AlphaFoldDB" id="A0A3Q3KCQ1"/>
<proteinExistence type="predicted"/>
<reference evidence="1" key="2">
    <citation type="submission" date="2025-09" db="UniProtKB">
        <authorList>
            <consortium name="Ensembl"/>
        </authorList>
    </citation>
    <scope>IDENTIFICATION</scope>
</reference>
<protein>
    <submittedName>
        <fullName evidence="1">Uncharacterized protein</fullName>
    </submittedName>
</protein>
<dbReference type="InterPro" id="IPR035892">
    <property type="entry name" value="C2_domain_sf"/>
</dbReference>
<dbReference type="Proteomes" id="UP000261600">
    <property type="component" value="Unplaced"/>
</dbReference>
<sequence length="103" mass="11641">PPQPSEKINGIDLVGEVLLSLRLLPTSQRLEVGLLKVRTAITEISSDCKILVSVYETHTSRKSTKYMIGQLTVGKEKSSEDKHWSLMMRSIRQPIAKWHSLLI</sequence>
<reference evidence="1" key="1">
    <citation type="submission" date="2025-08" db="UniProtKB">
        <authorList>
            <consortium name="Ensembl"/>
        </authorList>
    </citation>
    <scope>IDENTIFICATION</scope>
</reference>